<dbReference type="SUPFAM" id="SSF47413">
    <property type="entry name" value="lambda repressor-like DNA-binding domains"/>
    <property type="match status" value="1"/>
</dbReference>
<dbReference type="GO" id="GO:0003677">
    <property type="term" value="F:DNA binding"/>
    <property type="evidence" value="ECO:0007669"/>
    <property type="project" value="InterPro"/>
</dbReference>
<dbReference type="InterPro" id="IPR010982">
    <property type="entry name" value="Lambda_DNA-bd_dom_sf"/>
</dbReference>
<feature type="domain" description="HTH cro/C1-type" evidence="1">
    <location>
        <begin position="37"/>
        <end position="91"/>
    </location>
</feature>
<evidence type="ECO:0000313" key="2">
    <source>
        <dbReference type="EMBL" id="QAT41905.1"/>
    </source>
</evidence>
<proteinExistence type="predicted"/>
<dbReference type="AlphaFoldDB" id="A0A410PSN0"/>
<reference evidence="2 3" key="1">
    <citation type="submission" date="2019-01" db="EMBL/GenBank/DDBJ databases">
        <title>Draft genomes of a novel of Aminipila strains.</title>
        <authorList>
            <person name="Ma S."/>
        </authorList>
    </citation>
    <scope>NUCLEOTIDE SEQUENCE [LARGE SCALE GENOMIC DNA]</scope>
    <source>
        <strain evidence="3">JN-39</strain>
    </source>
</reference>
<dbReference type="EMBL" id="CP035281">
    <property type="protein sequence ID" value="QAT41905.1"/>
    <property type="molecule type" value="Genomic_DNA"/>
</dbReference>
<evidence type="ECO:0000313" key="3">
    <source>
        <dbReference type="Proteomes" id="UP000287601"/>
    </source>
</evidence>
<organism evidence="2 3">
    <name type="scientific">Aminipila luticellarii</name>
    <dbReference type="NCBI Taxonomy" id="2507160"/>
    <lineage>
        <taxon>Bacteria</taxon>
        <taxon>Bacillati</taxon>
        <taxon>Bacillota</taxon>
        <taxon>Clostridia</taxon>
        <taxon>Peptostreptococcales</taxon>
        <taxon>Anaerovoracaceae</taxon>
        <taxon>Aminipila</taxon>
    </lineage>
</organism>
<dbReference type="KEGG" id="amij:EQM06_00950"/>
<dbReference type="CDD" id="cd00093">
    <property type="entry name" value="HTH_XRE"/>
    <property type="match status" value="1"/>
</dbReference>
<protein>
    <submittedName>
        <fullName evidence="2">XRE family transcriptional regulator</fullName>
    </submittedName>
</protein>
<dbReference type="Proteomes" id="UP000287601">
    <property type="component" value="Chromosome"/>
</dbReference>
<dbReference type="OrthoDB" id="428540at2"/>
<evidence type="ECO:0000259" key="1">
    <source>
        <dbReference type="PROSITE" id="PS50943"/>
    </source>
</evidence>
<name>A0A410PSN0_9FIRM</name>
<dbReference type="InterPro" id="IPR001387">
    <property type="entry name" value="Cro/C1-type_HTH"/>
</dbReference>
<dbReference type="RefSeq" id="WP_128744559.1">
    <property type="nucleotide sequence ID" value="NZ_CP035281.1"/>
</dbReference>
<accession>A0A410PSN0</accession>
<gene>
    <name evidence="2" type="ORF">EQM06_00950</name>
</gene>
<dbReference type="Pfam" id="PF01381">
    <property type="entry name" value="HTH_3"/>
    <property type="match status" value="1"/>
</dbReference>
<dbReference type="SMART" id="SM00530">
    <property type="entry name" value="HTH_XRE"/>
    <property type="match status" value="1"/>
</dbReference>
<dbReference type="Gene3D" id="1.10.260.40">
    <property type="entry name" value="lambda repressor-like DNA-binding domains"/>
    <property type="match status" value="1"/>
</dbReference>
<sequence>MEKKTWNANEVLDALSSNLTKAEVIAARLIAKISVSITRKRIELGMNQKQFAEYMKVTQGMISKWENGNCNFTIEKLAEICEQLDLELDIKIQDVKKQYLDTFQDIENTNEIKCVKYKNFGEKLWGDIA</sequence>
<dbReference type="PROSITE" id="PS50943">
    <property type="entry name" value="HTH_CROC1"/>
    <property type="match status" value="1"/>
</dbReference>
<keyword evidence="3" id="KW-1185">Reference proteome</keyword>